<evidence type="ECO:0000313" key="7">
    <source>
        <dbReference type="EMBL" id="TDO02745.1"/>
    </source>
</evidence>
<evidence type="ECO:0000256" key="2">
    <source>
        <dbReference type="ARBA" id="ARBA00022692"/>
    </source>
</evidence>
<comment type="subcellular location">
    <subcellularLocation>
        <location evidence="1">Endomembrane system</location>
        <topology evidence="1">Multi-pass membrane protein</topology>
    </subcellularLocation>
</comment>
<reference evidence="7 9" key="2">
    <citation type="submission" date="2019-03" db="EMBL/GenBank/DDBJ databases">
        <title>Freshwater and sediment microbial communities from various areas in North America, analyzing microbe dynamics in response to fracking.</title>
        <authorList>
            <person name="Lamendella R."/>
        </authorList>
    </citation>
    <scope>NUCLEOTIDE SEQUENCE [LARGE SCALE GENOMIC DNA]</scope>
    <source>
        <strain evidence="7 9">114D</strain>
    </source>
</reference>
<reference evidence="6 8" key="1">
    <citation type="submission" date="2016-10" db="EMBL/GenBank/DDBJ databases">
        <authorList>
            <person name="de Groot N.N."/>
        </authorList>
    </citation>
    <scope>NUCLEOTIDE SEQUENCE [LARGE SCALE GENOMIC DNA]</scope>
    <source>
        <strain evidence="6 8">CGMCC 1.9156</strain>
    </source>
</reference>
<dbReference type="InterPro" id="IPR016983">
    <property type="entry name" value="UCP031804"/>
</dbReference>
<evidence type="ECO:0000313" key="6">
    <source>
        <dbReference type="EMBL" id="SFE45064.1"/>
    </source>
</evidence>
<dbReference type="PIRSF" id="PIRSF031804">
    <property type="entry name" value="UCP031804"/>
    <property type="match status" value="1"/>
</dbReference>
<evidence type="ECO:0000256" key="4">
    <source>
        <dbReference type="ARBA" id="ARBA00023136"/>
    </source>
</evidence>
<dbReference type="Proteomes" id="UP000294848">
    <property type="component" value="Unassembled WGS sequence"/>
</dbReference>
<dbReference type="EMBL" id="SNWI01000004">
    <property type="protein sequence ID" value="TDO02745.1"/>
    <property type="molecule type" value="Genomic_DNA"/>
</dbReference>
<keyword evidence="8" id="KW-1185">Reference proteome</keyword>
<evidence type="ECO:0000313" key="8">
    <source>
        <dbReference type="Proteomes" id="UP000198964"/>
    </source>
</evidence>
<dbReference type="RefSeq" id="WP_093917922.1">
    <property type="nucleotide sequence ID" value="NZ_FONW01000001.1"/>
</dbReference>
<evidence type="ECO:0000256" key="3">
    <source>
        <dbReference type="ARBA" id="ARBA00022989"/>
    </source>
</evidence>
<dbReference type="STRING" id="655355.SAMN05216283_101166"/>
<keyword evidence="4" id="KW-0472">Membrane</keyword>
<organism evidence="6 8">
    <name type="scientific">Sunxiuqinia elliptica</name>
    <dbReference type="NCBI Taxonomy" id="655355"/>
    <lineage>
        <taxon>Bacteria</taxon>
        <taxon>Pseudomonadati</taxon>
        <taxon>Bacteroidota</taxon>
        <taxon>Bacteroidia</taxon>
        <taxon>Marinilabiliales</taxon>
        <taxon>Prolixibacteraceae</taxon>
        <taxon>Sunxiuqinia</taxon>
    </lineage>
</organism>
<keyword evidence="2" id="KW-0812">Transmembrane</keyword>
<sequence>MNEHDYKRFYSDQSFQQKLRDFAKTAGIQVAYAALLLYYLMKDPSISFKTRLTIAAALGYFILPTDAIPDLAPLVGFSDDLGVLIFALSQISSNITPQIQEKAKDRLRLWFKNIDESKLDELHDKIF</sequence>
<evidence type="ECO:0000313" key="9">
    <source>
        <dbReference type="Proteomes" id="UP000294848"/>
    </source>
</evidence>
<name>A0A1I2AM39_9BACT</name>
<dbReference type="OrthoDB" id="9800034at2"/>
<feature type="domain" description="DUF1232" evidence="5">
    <location>
        <begin position="51"/>
        <end position="86"/>
    </location>
</feature>
<proteinExistence type="predicted"/>
<accession>A0A1I2AM39</accession>
<dbReference type="GO" id="GO:0012505">
    <property type="term" value="C:endomembrane system"/>
    <property type="evidence" value="ECO:0007669"/>
    <property type="project" value="UniProtKB-SubCell"/>
</dbReference>
<dbReference type="AlphaFoldDB" id="A0A1I2AM39"/>
<keyword evidence="3" id="KW-1133">Transmembrane helix</keyword>
<dbReference type="Proteomes" id="UP000198964">
    <property type="component" value="Unassembled WGS sequence"/>
</dbReference>
<evidence type="ECO:0000259" key="5">
    <source>
        <dbReference type="Pfam" id="PF06803"/>
    </source>
</evidence>
<gene>
    <name evidence="7" type="ORF">DET52_104211</name>
    <name evidence="6" type="ORF">SAMN05216283_101166</name>
</gene>
<evidence type="ECO:0000256" key="1">
    <source>
        <dbReference type="ARBA" id="ARBA00004127"/>
    </source>
</evidence>
<dbReference type="Pfam" id="PF06803">
    <property type="entry name" value="DUF1232"/>
    <property type="match status" value="1"/>
</dbReference>
<protein>
    <submittedName>
        <fullName evidence="7">Uncharacterized membrane protein YkvA (DUF1232 family)</fullName>
    </submittedName>
    <submittedName>
        <fullName evidence="6">Uncharacterized membrane protein YkvA, DUF1232 family</fullName>
    </submittedName>
</protein>
<dbReference type="EMBL" id="FONW01000001">
    <property type="protein sequence ID" value="SFE45064.1"/>
    <property type="molecule type" value="Genomic_DNA"/>
</dbReference>
<dbReference type="InterPro" id="IPR010652">
    <property type="entry name" value="DUF1232"/>
</dbReference>